<dbReference type="Gene3D" id="3.10.580.10">
    <property type="entry name" value="CBS-domain"/>
    <property type="match status" value="2"/>
</dbReference>
<dbReference type="PROSITE" id="PS50112">
    <property type="entry name" value="PAS"/>
    <property type="match status" value="1"/>
</dbReference>
<dbReference type="PROSITE" id="PS50887">
    <property type="entry name" value="GGDEF"/>
    <property type="match status" value="1"/>
</dbReference>
<dbReference type="SUPFAM" id="SSF54631">
    <property type="entry name" value="CBS-domain pair"/>
    <property type="match status" value="2"/>
</dbReference>
<dbReference type="SMART" id="SM00091">
    <property type="entry name" value="PAS"/>
    <property type="match status" value="1"/>
</dbReference>
<reference evidence="7 8" key="1">
    <citation type="submission" date="2016-07" db="EMBL/GenBank/DDBJ databases">
        <authorList>
            <person name="Lefevre C.T."/>
        </authorList>
    </citation>
    <scope>NUCLEOTIDE SEQUENCE [LARGE SCALE GENOMIC DNA]</scope>
    <source>
        <strain evidence="7">PR1</strain>
    </source>
</reference>
<accession>A0A1C3RD03</accession>
<feature type="domain" description="PAC" evidence="3">
    <location>
        <begin position="355"/>
        <end position="407"/>
    </location>
</feature>
<dbReference type="EMBL" id="FLYE01000001">
    <property type="protein sequence ID" value="SCA55159.1"/>
    <property type="molecule type" value="Genomic_DNA"/>
</dbReference>
<dbReference type="SUPFAM" id="SSF55073">
    <property type="entry name" value="Nucleotide cyclase"/>
    <property type="match status" value="1"/>
</dbReference>
<dbReference type="Proteomes" id="UP000231658">
    <property type="component" value="Unassembled WGS sequence"/>
</dbReference>
<dbReference type="InterPro" id="IPR035965">
    <property type="entry name" value="PAS-like_dom_sf"/>
</dbReference>
<name>A0A1C3RD03_9PROT</name>
<dbReference type="GO" id="GO:0003824">
    <property type="term" value="F:catalytic activity"/>
    <property type="evidence" value="ECO:0007669"/>
    <property type="project" value="UniProtKB-ARBA"/>
</dbReference>
<dbReference type="NCBIfam" id="TIGR00229">
    <property type="entry name" value="sensory_box"/>
    <property type="match status" value="1"/>
</dbReference>
<organism evidence="7 8">
    <name type="scientific">Candidatus Terasakiella magnetica</name>
    <dbReference type="NCBI Taxonomy" id="1867952"/>
    <lineage>
        <taxon>Bacteria</taxon>
        <taxon>Pseudomonadati</taxon>
        <taxon>Pseudomonadota</taxon>
        <taxon>Alphaproteobacteria</taxon>
        <taxon>Rhodospirillales</taxon>
        <taxon>Terasakiellaceae</taxon>
        <taxon>Terasakiella</taxon>
    </lineage>
</organism>
<dbReference type="Gene3D" id="3.20.20.450">
    <property type="entry name" value="EAL domain"/>
    <property type="match status" value="1"/>
</dbReference>
<keyword evidence="1" id="KW-0129">CBS domain</keyword>
<dbReference type="PROSITE" id="PS51371">
    <property type="entry name" value="CBS"/>
    <property type="match status" value="3"/>
</dbReference>
<evidence type="ECO:0000259" key="6">
    <source>
        <dbReference type="PROSITE" id="PS51371"/>
    </source>
</evidence>
<feature type="domain" description="CBS" evidence="6">
    <location>
        <begin position="16"/>
        <end position="71"/>
    </location>
</feature>
<feature type="domain" description="PAS" evidence="2">
    <location>
        <begin position="288"/>
        <end position="340"/>
    </location>
</feature>
<dbReference type="SUPFAM" id="SSF141868">
    <property type="entry name" value="EAL domain-like"/>
    <property type="match status" value="1"/>
</dbReference>
<dbReference type="FunFam" id="3.30.70.270:FF:000001">
    <property type="entry name" value="Diguanylate cyclase domain protein"/>
    <property type="match status" value="1"/>
</dbReference>
<evidence type="ECO:0000313" key="8">
    <source>
        <dbReference type="Proteomes" id="UP000231658"/>
    </source>
</evidence>
<dbReference type="Pfam" id="PF00571">
    <property type="entry name" value="CBS"/>
    <property type="match status" value="3"/>
</dbReference>
<dbReference type="InterPro" id="IPR001610">
    <property type="entry name" value="PAC"/>
</dbReference>
<dbReference type="CDD" id="cd01948">
    <property type="entry name" value="EAL"/>
    <property type="match status" value="1"/>
</dbReference>
<dbReference type="STRING" id="1867952.MTBPR1_10406"/>
<feature type="domain" description="CBS" evidence="6">
    <location>
        <begin position="207"/>
        <end position="265"/>
    </location>
</feature>
<keyword evidence="8" id="KW-1185">Reference proteome</keyword>
<dbReference type="NCBIfam" id="TIGR00254">
    <property type="entry name" value="GGDEF"/>
    <property type="match status" value="1"/>
</dbReference>
<proteinExistence type="predicted"/>
<sequence>MNGKMNPINNPIKTIVNHNLLTCKPQDTVAKCANLMQANGCSSILVEENGLPIGIWTEKDSLRMDVSSLAVFDKPVRDFMNFPVKSIRDDVTIGAAAVRFKEEKVRHLLVVDDENHPSGIITQTDVILKHGEEYYLTVKSVEQTLTQAAPMAHEELSLHDTLRIISNSPQAAVCVQFSDGTYGIITEKDVTRFLSQRKFPSTAGEAASRPLKTISKDSNLLETRNQLVKTGFRHLGVHDDNGNIIGLISFSGILSSLQFEYVRRINTILEERSQALKTSQNNLHLAHKIIEASLDGVIIANSEGKIAYVNPTFTHVTGYSAEEAIGQTPALLKSGRHDEDYYQKMWEQLQNEGYWQGEIWNRRKNGELYPEWLTITAIKNDAGEIFQYAGIFCDITERKNQEKQIRRLAYFDELTKLPNRRLFSDRLNMAVERAKRHDDRLAIMFVDLDHFKKINDTLGHSIGDALLEEAAERLKHCTRGEDTVARMGGDEFILLFPEIEAVEEVTKVAQRVIEAFSQPFHLMGHKLFVTASLGISVFPDDGGDVETIIKNADAAMYRSKAQGRSTFNLFNPSFTEQGMRQLQIETALRGAIDKDEFEVYYQPQAKAQNGVVIAAEALLRWHNDEIGKIGPAEFIPIAEEIGIISQIGEWVLKQVCQQIKAWQNKGHPPITVAVNIAPEQITNAEFPKLVQDLLEEYDISGNQLEIEITEGSFIDSPDKVKTNLYALKQIGARIAIDDFGTGYSNLSYLRKLPIDHLKIDQSFIRGMFSEDGNRQLIKTILSMSDNLGMQSIAEGVESQPQADFLHEGGCSIIQGYLLARPEPADDFEKHFLPTKEE</sequence>
<feature type="domain" description="EAL" evidence="4">
    <location>
        <begin position="581"/>
        <end position="835"/>
    </location>
</feature>
<dbReference type="PANTHER" id="PTHR44757">
    <property type="entry name" value="DIGUANYLATE CYCLASE DGCP"/>
    <property type="match status" value="1"/>
</dbReference>
<dbReference type="InterPro" id="IPR046342">
    <property type="entry name" value="CBS_dom_sf"/>
</dbReference>
<dbReference type="InterPro" id="IPR000014">
    <property type="entry name" value="PAS"/>
</dbReference>
<feature type="domain" description="GGDEF" evidence="5">
    <location>
        <begin position="439"/>
        <end position="572"/>
    </location>
</feature>
<feature type="domain" description="CBS" evidence="6">
    <location>
        <begin position="80"/>
        <end position="138"/>
    </location>
</feature>
<dbReference type="SUPFAM" id="SSF55785">
    <property type="entry name" value="PYP-like sensor domain (PAS domain)"/>
    <property type="match status" value="1"/>
</dbReference>
<dbReference type="SMART" id="SM00116">
    <property type="entry name" value="CBS"/>
    <property type="match status" value="3"/>
</dbReference>
<gene>
    <name evidence="7" type="ORF">MTBPR1_10406</name>
</gene>
<dbReference type="InterPro" id="IPR052155">
    <property type="entry name" value="Biofilm_reg_signaling"/>
</dbReference>
<dbReference type="InterPro" id="IPR000700">
    <property type="entry name" value="PAS-assoc_C"/>
</dbReference>
<dbReference type="AlphaFoldDB" id="A0A1C3RD03"/>
<evidence type="ECO:0000259" key="5">
    <source>
        <dbReference type="PROSITE" id="PS50887"/>
    </source>
</evidence>
<dbReference type="InterPro" id="IPR000160">
    <property type="entry name" value="GGDEF_dom"/>
</dbReference>
<dbReference type="InterPro" id="IPR001633">
    <property type="entry name" value="EAL_dom"/>
</dbReference>
<evidence type="ECO:0000259" key="2">
    <source>
        <dbReference type="PROSITE" id="PS50112"/>
    </source>
</evidence>
<dbReference type="InterPro" id="IPR035919">
    <property type="entry name" value="EAL_sf"/>
</dbReference>
<dbReference type="Pfam" id="PF13426">
    <property type="entry name" value="PAS_9"/>
    <property type="match status" value="1"/>
</dbReference>
<dbReference type="InterPro" id="IPR029787">
    <property type="entry name" value="Nucleotide_cyclase"/>
</dbReference>
<dbReference type="PROSITE" id="PS50883">
    <property type="entry name" value="EAL"/>
    <property type="match status" value="1"/>
</dbReference>
<dbReference type="Pfam" id="PF00563">
    <property type="entry name" value="EAL"/>
    <property type="match status" value="1"/>
</dbReference>
<evidence type="ECO:0000259" key="4">
    <source>
        <dbReference type="PROSITE" id="PS50883"/>
    </source>
</evidence>
<dbReference type="SMART" id="SM00052">
    <property type="entry name" value="EAL"/>
    <property type="match status" value="1"/>
</dbReference>
<evidence type="ECO:0000256" key="1">
    <source>
        <dbReference type="PROSITE-ProRule" id="PRU00703"/>
    </source>
</evidence>
<dbReference type="PROSITE" id="PS50113">
    <property type="entry name" value="PAC"/>
    <property type="match status" value="1"/>
</dbReference>
<dbReference type="Gene3D" id="3.30.70.270">
    <property type="match status" value="1"/>
</dbReference>
<dbReference type="InterPro" id="IPR043128">
    <property type="entry name" value="Rev_trsase/Diguanyl_cyclase"/>
</dbReference>
<dbReference type="PANTHER" id="PTHR44757:SF2">
    <property type="entry name" value="BIOFILM ARCHITECTURE MAINTENANCE PROTEIN MBAA"/>
    <property type="match status" value="1"/>
</dbReference>
<dbReference type="OrthoDB" id="9814202at2"/>
<dbReference type="InterPro" id="IPR000644">
    <property type="entry name" value="CBS_dom"/>
</dbReference>
<evidence type="ECO:0000313" key="7">
    <source>
        <dbReference type="EMBL" id="SCA55159.1"/>
    </source>
</evidence>
<dbReference type="Gene3D" id="3.30.450.20">
    <property type="entry name" value="PAS domain"/>
    <property type="match status" value="1"/>
</dbReference>
<evidence type="ECO:0000259" key="3">
    <source>
        <dbReference type="PROSITE" id="PS50113"/>
    </source>
</evidence>
<dbReference type="CDD" id="cd01949">
    <property type="entry name" value="GGDEF"/>
    <property type="match status" value="1"/>
</dbReference>
<dbReference type="SMART" id="SM00086">
    <property type="entry name" value="PAC"/>
    <property type="match status" value="1"/>
</dbReference>
<protein>
    <submittedName>
        <fullName evidence="7">Predicted signal transduction protein</fullName>
    </submittedName>
</protein>
<dbReference type="SMART" id="SM00267">
    <property type="entry name" value="GGDEF"/>
    <property type="match status" value="1"/>
</dbReference>
<dbReference type="CDD" id="cd00130">
    <property type="entry name" value="PAS"/>
    <property type="match status" value="1"/>
</dbReference>
<dbReference type="Pfam" id="PF00990">
    <property type="entry name" value="GGDEF"/>
    <property type="match status" value="1"/>
</dbReference>